<keyword evidence="1" id="KW-0472">Membrane</keyword>
<dbReference type="AlphaFoldDB" id="A0AAD9RLX9"/>
<accession>A0AAD9RLX9</accession>
<reference evidence="2" key="1">
    <citation type="submission" date="2021-08" db="EMBL/GenBank/DDBJ databases">
        <authorList>
            <person name="Misof B."/>
            <person name="Oliver O."/>
            <person name="Podsiadlowski L."/>
            <person name="Donath A."/>
            <person name="Peters R."/>
            <person name="Mayer C."/>
            <person name="Rust J."/>
            <person name="Gunkel S."/>
            <person name="Lesny P."/>
            <person name="Martin S."/>
            <person name="Oeyen J.P."/>
            <person name="Petersen M."/>
            <person name="Panagiotis P."/>
            <person name="Wilbrandt J."/>
            <person name="Tanja T."/>
        </authorList>
    </citation>
    <scope>NUCLEOTIDE SEQUENCE</scope>
    <source>
        <strain evidence="2">GBR_01_08_01A</strain>
        <tissue evidence="2">Thorax + abdomen</tissue>
    </source>
</reference>
<comment type="caution">
    <text evidence="2">The sequence shown here is derived from an EMBL/GenBank/DDBJ whole genome shotgun (WGS) entry which is preliminary data.</text>
</comment>
<name>A0AAD9RLX9_9HYME</name>
<dbReference type="Proteomes" id="UP001258017">
    <property type="component" value="Unassembled WGS sequence"/>
</dbReference>
<evidence type="ECO:0000313" key="2">
    <source>
        <dbReference type="EMBL" id="KAK2582043.1"/>
    </source>
</evidence>
<reference evidence="2" key="2">
    <citation type="journal article" date="2023" name="Commun. Biol.">
        <title>Intrasexual cuticular hydrocarbon dimorphism in a wasp sheds light on hydrocarbon biosynthesis genes in Hymenoptera.</title>
        <authorList>
            <person name="Moris V.C."/>
            <person name="Podsiadlowski L."/>
            <person name="Martin S."/>
            <person name="Oeyen J.P."/>
            <person name="Donath A."/>
            <person name="Petersen M."/>
            <person name="Wilbrandt J."/>
            <person name="Misof B."/>
            <person name="Liedtke D."/>
            <person name="Thamm M."/>
            <person name="Scheiner R."/>
            <person name="Schmitt T."/>
            <person name="Niehuis O."/>
        </authorList>
    </citation>
    <scope>NUCLEOTIDE SEQUENCE</scope>
    <source>
        <strain evidence="2">GBR_01_08_01A</strain>
    </source>
</reference>
<protein>
    <submittedName>
        <fullName evidence="2">Uncharacterized protein</fullName>
    </submittedName>
</protein>
<gene>
    <name evidence="2" type="ORF">KPH14_002748</name>
</gene>
<organism evidence="2 3">
    <name type="scientific">Odynerus spinipes</name>
    <dbReference type="NCBI Taxonomy" id="1348599"/>
    <lineage>
        <taxon>Eukaryota</taxon>
        <taxon>Metazoa</taxon>
        <taxon>Ecdysozoa</taxon>
        <taxon>Arthropoda</taxon>
        <taxon>Hexapoda</taxon>
        <taxon>Insecta</taxon>
        <taxon>Pterygota</taxon>
        <taxon>Neoptera</taxon>
        <taxon>Endopterygota</taxon>
        <taxon>Hymenoptera</taxon>
        <taxon>Apocrita</taxon>
        <taxon>Aculeata</taxon>
        <taxon>Vespoidea</taxon>
        <taxon>Vespidae</taxon>
        <taxon>Eumeninae</taxon>
        <taxon>Odynerus</taxon>
    </lineage>
</organism>
<dbReference type="EMBL" id="JAIFRP010000034">
    <property type="protein sequence ID" value="KAK2582043.1"/>
    <property type="molecule type" value="Genomic_DNA"/>
</dbReference>
<evidence type="ECO:0000256" key="1">
    <source>
        <dbReference type="SAM" id="Phobius"/>
    </source>
</evidence>
<keyword evidence="3" id="KW-1185">Reference proteome</keyword>
<evidence type="ECO:0000313" key="3">
    <source>
        <dbReference type="Proteomes" id="UP001258017"/>
    </source>
</evidence>
<sequence>MCSDLLPESVNAFLDDVETTTCLPILLIIVICTIQFILIHLFDIIYIIYQTIQDKSNNNGCRNPETNPIQKVKDMLNKLIHGKSSTSSSKLNAGCKRINRTDTFQDKEWDYCDRDVN</sequence>
<proteinExistence type="predicted"/>
<feature type="transmembrane region" description="Helical" evidence="1">
    <location>
        <begin position="25"/>
        <end position="49"/>
    </location>
</feature>
<keyword evidence="1" id="KW-1133">Transmembrane helix</keyword>
<keyword evidence="1" id="KW-0812">Transmembrane</keyword>